<dbReference type="AlphaFoldDB" id="A0A0E9QXG5"/>
<name>A0A0E9QXG5_ANGAN</name>
<dbReference type="EMBL" id="GBXM01087662">
    <property type="protein sequence ID" value="JAH20915.1"/>
    <property type="molecule type" value="Transcribed_RNA"/>
</dbReference>
<accession>A0A0E9QXG5</accession>
<sequence length="37" mass="4231">MNKQYCSALAQRFGSKFKEQVSSHGTRPELSQTRLSE</sequence>
<protein>
    <submittedName>
        <fullName evidence="2">Uncharacterized protein</fullName>
    </submittedName>
</protein>
<organism evidence="2">
    <name type="scientific">Anguilla anguilla</name>
    <name type="common">European freshwater eel</name>
    <name type="synonym">Muraena anguilla</name>
    <dbReference type="NCBI Taxonomy" id="7936"/>
    <lineage>
        <taxon>Eukaryota</taxon>
        <taxon>Metazoa</taxon>
        <taxon>Chordata</taxon>
        <taxon>Craniata</taxon>
        <taxon>Vertebrata</taxon>
        <taxon>Euteleostomi</taxon>
        <taxon>Actinopterygii</taxon>
        <taxon>Neopterygii</taxon>
        <taxon>Teleostei</taxon>
        <taxon>Anguilliformes</taxon>
        <taxon>Anguillidae</taxon>
        <taxon>Anguilla</taxon>
    </lineage>
</organism>
<evidence type="ECO:0000313" key="2">
    <source>
        <dbReference type="EMBL" id="JAH20915.1"/>
    </source>
</evidence>
<feature type="compositionally biased region" description="Polar residues" evidence="1">
    <location>
        <begin position="22"/>
        <end position="37"/>
    </location>
</feature>
<reference evidence="2" key="1">
    <citation type="submission" date="2014-11" db="EMBL/GenBank/DDBJ databases">
        <authorList>
            <person name="Amaro Gonzalez C."/>
        </authorList>
    </citation>
    <scope>NUCLEOTIDE SEQUENCE</scope>
</reference>
<proteinExistence type="predicted"/>
<evidence type="ECO:0000256" key="1">
    <source>
        <dbReference type="SAM" id="MobiDB-lite"/>
    </source>
</evidence>
<feature type="region of interest" description="Disordered" evidence="1">
    <location>
        <begin position="17"/>
        <end position="37"/>
    </location>
</feature>
<reference evidence="2" key="2">
    <citation type="journal article" date="2015" name="Fish Shellfish Immunol.">
        <title>Early steps in the European eel (Anguilla anguilla)-Vibrio vulnificus interaction in the gills: Role of the RtxA13 toxin.</title>
        <authorList>
            <person name="Callol A."/>
            <person name="Pajuelo D."/>
            <person name="Ebbesson L."/>
            <person name="Teles M."/>
            <person name="MacKenzie S."/>
            <person name="Amaro C."/>
        </authorList>
    </citation>
    <scope>NUCLEOTIDE SEQUENCE</scope>
</reference>